<sequence>MRKIALSFLLIVVSIAMGTNLLEIDTSGFPIVKLTLEGAERVDILENGSPVDVFSIEKDGDLLYISYFSNEEDLKGQKIELRVNEVTAHYNVPLTERTLFSALVLEDDEIIVDGNIEDWDHITGIRFISDYNVKGVPISGRFDLSGVAKMAYGKSNSLLYGLVIVRDDVPIPAFSKEIIGFGDSIHLKVEDISYDLLPGNFINYEPSILTSSPVENTKISCTLMNGYYIYEFAVPITKGEGKHQVKLSMSIIDNDRPKASEKSEWKIIDNGKVEFFAESLPIVRITSPKDGDIFSKPYVVLSGTVSGDYRNVIVRQERIGYTGDAIPVEERVLSIDKGTFRDSFILKQGENVFTVLATSTSGKAISSVRVLYPIEASLRFILKWDDPKADLDLNVLLPSGERIYFVNPGPPGKLHVADTEEALEIYEIPFAEVEPGSYQPMVHFFENKGAKKVKGTITVELSDGTGRKTPKELFKSEFSFNGSEANPTDTTTGTDWRYFEPIRIKIPEVALRVSSNLPEEFKSIVTYQIGSIEHKEGFVGTFELGNSLKVTLKPTVFELDTNKDIEGNDVKFEFYCWDDGSRRNERKVVINEPTMLTANFKRFFKVLLLTVDERGNELLNRRQYWVEEGKEITLSSGEFDGMLFHSWVFNGQIVSTKKSDRGFVITGPSVIVRKFIKTSDVMLIAPDNSTYDLESLQKAFVSTGLSINLYSPETILLNPGSLSKARVIFLGFSTSKDILENFFSEDLTKNLKSYIENGGLVVLSGDGNYLLEKLGLARLEKVKYLPETYCVPLKLLYGPEDLFSDFAFPANESLVQYAPETMDFFWKSEKEFNGFTISDYLGNSLPIYFVEGLYINGENHYRTYPLLLWKLERGEILYIGEVWNGVTSSSESAIKLVERLVNVIITSESRIVKEPSVESAVLRGDVISINLKKPTKKFYELWALTEDGKRKYISTSFIEKETEIPSSVVELNTKLMLRTLSGIHHSRFSEPVKITVPQPVYYEVSDNIVEVFSDELKMKKIKMREFSNTEKIFPIEYDLNNDSVNDLILIRQVKAEGTSKSNLIISALKSDVSLLWEEPFGEGKVYTLPLSYSVKEFGAFYAENDVYIYVVANGDDGNFSVTSVYSRYGELISEFWHPGPINAVLVGDLNLDGRKEILLAGYNYHYDAADYIVIDPIETGVAQCPPGRGFFYPVNDGLFYEYFTGLAPFVSVTETGAGTFELKTANGRVERINLLAKK</sequence>
<dbReference type="OrthoDB" id="266279at2"/>
<name>A0A0G2ZDZ4_9BACT</name>
<reference evidence="1 2" key="1">
    <citation type="submission" date="2015-04" db="EMBL/GenBank/DDBJ databases">
        <title>Complete Genome Sequence of Kosmotoga pacifica SLHLJ1.</title>
        <authorList>
            <person name="Jiang L.J."/>
            <person name="Shao Z.Z."/>
            <person name="Jebbar M."/>
        </authorList>
    </citation>
    <scope>NUCLEOTIDE SEQUENCE [LARGE SCALE GENOMIC DNA]</scope>
    <source>
        <strain evidence="1 2">SLHLJ1</strain>
    </source>
</reference>
<dbReference type="Proteomes" id="UP000035159">
    <property type="component" value="Chromosome"/>
</dbReference>
<dbReference type="Gene3D" id="2.60.40.10">
    <property type="entry name" value="Immunoglobulins"/>
    <property type="match status" value="1"/>
</dbReference>
<organism evidence="1 2">
    <name type="scientific">Kosmotoga pacifica</name>
    <dbReference type="NCBI Taxonomy" id="1330330"/>
    <lineage>
        <taxon>Bacteria</taxon>
        <taxon>Thermotogati</taxon>
        <taxon>Thermotogota</taxon>
        <taxon>Thermotogae</taxon>
        <taxon>Kosmotogales</taxon>
        <taxon>Kosmotogaceae</taxon>
        <taxon>Kosmotoga</taxon>
    </lineage>
</organism>
<keyword evidence="2" id="KW-1185">Reference proteome</keyword>
<dbReference type="SUPFAM" id="SSF52317">
    <property type="entry name" value="Class I glutamine amidotransferase-like"/>
    <property type="match status" value="1"/>
</dbReference>
<dbReference type="InterPro" id="IPR029062">
    <property type="entry name" value="Class_I_gatase-like"/>
</dbReference>
<dbReference type="PATRIC" id="fig|1330330.3.peg.683"/>
<evidence type="ECO:0000313" key="1">
    <source>
        <dbReference type="EMBL" id="AKI97028.1"/>
    </source>
</evidence>
<dbReference type="InterPro" id="IPR028994">
    <property type="entry name" value="Integrin_alpha_N"/>
</dbReference>
<dbReference type="RefSeq" id="WP_047754163.1">
    <property type="nucleotide sequence ID" value="NZ_CAJUHA010000019.1"/>
</dbReference>
<dbReference type="EMBL" id="CP011232">
    <property type="protein sequence ID" value="AKI97028.1"/>
    <property type="molecule type" value="Genomic_DNA"/>
</dbReference>
<evidence type="ECO:0000313" key="2">
    <source>
        <dbReference type="Proteomes" id="UP000035159"/>
    </source>
</evidence>
<dbReference type="KEGG" id="kpf:IX53_03415"/>
<dbReference type="AlphaFoldDB" id="A0A0G2ZDZ4"/>
<accession>A0A0G2ZDZ4</accession>
<dbReference type="InterPro" id="IPR013783">
    <property type="entry name" value="Ig-like_fold"/>
</dbReference>
<gene>
    <name evidence="1" type="ORF">IX53_03415</name>
</gene>
<proteinExistence type="predicted"/>
<dbReference type="STRING" id="1330330.IX53_03415"/>
<protein>
    <submittedName>
        <fullName evidence="1">Uncharacterized protein</fullName>
    </submittedName>
</protein>
<dbReference type="SUPFAM" id="SSF69318">
    <property type="entry name" value="Integrin alpha N-terminal domain"/>
    <property type="match status" value="1"/>
</dbReference>